<keyword evidence="1" id="KW-0732">Signal</keyword>
<feature type="signal peptide" evidence="1">
    <location>
        <begin position="1"/>
        <end position="23"/>
    </location>
</feature>
<feature type="chain" id="PRO_5045526346" description="DUF1311 domain-containing protein" evidence="1">
    <location>
        <begin position="24"/>
        <end position="159"/>
    </location>
</feature>
<dbReference type="RefSeq" id="WP_281448905.1">
    <property type="nucleotide sequence ID" value="NZ_JASBAO010000001.1"/>
</dbReference>
<reference evidence="2" key="1">
    <citation type="submission" date="2023-05" db="EMBL/GenBank/DDBJ databases">
        <title>Whole genome sequence of Commensalibacter sp.</title>
        <authorList>
            <person name="Charoenyingcharoen P."/>
            <person name="Yukphan P."/>
        </authorList>
    </citation>
    <scope>NUCLEOTIDE SEQUENCE</scope>
    <source>
        <strain evidence="2">TBRC 16381</strain>
    </source>
</reference>
<accession>A0ABT6Q3W4</accession>
<dbReference type="EMBL" id="JASBAO010000001">
    <property type="protein sequence ID" value="MDI2091822.1"/>
    <property type="molecule type" value="Genomic_DNA"/>
</dbReference>
<evidence type="ECO:0000256" key="1">
    <source>
        <dbReference type="SAM" id="SignalP"/>
    </source>
</evidence>
<name>A0ABT6Q3W4_9PROT</name>
<evidence type="ECO:0000313" key="2">
    <source>
        <dbReference type="EMBL" id="MDI2091822.1"/>
    </source>
</evidence>
<gene>
    <name evidence="2" type="ORF">QJV27_10650</name>
</gene>
<keyword evidence="3" id="KW-1185">Reference proteome</keyword>
<evidence type="ECO:0008006" key="4">
    <source>
        <dbReference type="Google" id="ProtNLM"/>
    </source>
</evidence>
<sequence length="159" mass="18220">MMYKVKKIFIVLSLALFPFAAYAQNQISDEVIQNAAYDLKPAFCANDLKQAIQIVERCYAKVDEDPEHKNINQCVTEDIFLMSVFIIKRKQYFDKAQTDPYAGLEFAKMKNYVGRITKYPSFIMDIKRGSGMKQVGETGGGKIAKILKQDNCWNLNKLK</sequence>
<organism evidence="2 3">
    <name type="scientific">Commensalibacter oyaizuii</name>
    <dbReference type="NCBI Taxonomy" id="3043873"/>
    <lineage>
        <taxon>Bacteria</taxon>
        <taxon>Pseudomonadati</taxon>
        <taxon>Pseudomonadota</taxon>
        <taxon>Alphaproteobacteria</taxon>
        <taxon>Acetobacterales</taxon>
        <taxon>Acetobacteraceae</taxon>
    </lineage>
</organism>
<proteinExistence type="predicted"/>
<comment type="caution">
    <text evidence="2">The sequence shown here is derived from an EMBL/GenBank/DDBJ whole genome shotgun (WGS) entry which is preliminary data.</text>
</comment>
<dbReference type="Proteomes" id="UP001431634">
    <property type="component" value="Unassembled WGS sequence"/>
</dbReference>
<protein>
    <recommendedName>
        <fullName evidence="4">DUF1311 domain-containing protein</fullName>
    </recommendedName>
</protein>
<evidence type="ECO:0000313" key="3">
    <source>
        <dbReference type="Proteomes" id="UP001431634"/>
    </source>
</evidence>